<proteinExistence type="predicted"/>
<name>A0AAJ0BBM2_9PEZI</name>
<protein>
    <submittedName>
        <fullName evidence="2">Uncharacterized protein</fullName>
    </submittedName>
</protein>
<dbReference type="AlphaFoldDB" id="A0AAJ0BBM2"/>
<keyword evidence="3" id="KW-1185">Reference proteome</keyword>
<comment type="caution">
    <text evidence="2">The sequence shown here is derived from an EMBL/GenBank/DDBJ whole genome shotgun (WGS) entry which is preliminary data.</text>
</comment>
<reference evidence="2" key="1">
    <citation type="submission" date="2023-06" db="EMBL/GenBank/DDBJ databases">
        <title>Genome-scale phylogeny and comparative genomics of the fungal order Sordariales.</title>
        <authorList>
            <consortium name="Lawrence Berkeley National Laboratory"/>
            <person name="Hensen N."/>
            <person name="Bonometti L."/>
            <person name="Westerberg I."/>
            <person name="Brannstrom I.O."/>
            <person name="Guillou S."/>
            <person name="Cros-Aarteil S."/>
            <person name="Calhoun S."/>
            <person name="Haridas S."/>
            <person name="Kuo A."/>
            <person name="Mondo S."/>
            <person name="Pangilinan J."/>
            <person name="Riley R."/>
            <person name="Labutti K."/>
            <person name="Andreopoulos B."/>
            <person name="Lipzen A."/>
            <person name="Chen C."/>
            <person name="Yanf M."/>
            <person name="Daum C."/>
            <person name="Ng V."/>
            <person name="Clum A."/>
            <person name="Steindorff A."/>
            <person name="Ohm R."/>
            <person name="Martin F."/>
            <person name="Silar P."/>
            <person name="Natvig D."/>
            <person name="Lalanne C."/>
            <person name="Gautier V."/>
            <person name="Ament-Velasquez S.L."/>
            <person name="Kruys A."/>
            <person name="Hutchinson M.I."/>
            <person name="Powell A.J."/>
            <person name="Barry K."/>
            <person name="Miller A.N."/>
            <person name="Grigoriev I.V."/>
            <person name="Debuchy R."/>
            <person name="Gladieux P."/>
            <person name="Thoren M.H."/>
            <person name="Johannesson H."/>
        </authorList>
    </citation>
    <scope>NUCLEOTIDE SEQUENCE</scope>
    <source>
        <strain evidence="2">PSN4</strain>
    </source>
</reference>
<evidence type="ECO:0000313" key="2">
    <source>
        <dbReference type="EMBL" id="KAK1754068.1"/>
    </source>
</evidence>
<dbReference type="EMBL" id="MU839836">
    <property type="protein sequence ID" value="KAK1754068.1"/>
    <property type="molecule type" value="Genomic_DNA"/>
</dbReference>
<gene>
    <name evidence="2" type="ORF">QBC47DRAFT_34224</name>
</gene>
<feature type="region of interest" description="Disordered" evidence="1">
    <location>
        <begin position="175"/>
        <end position="194"/>
    </location>
</feature>
<evidence type="ECO:0000313" key="3">
    <source>
        <dbReference type="Proteomes" id="UP001239445"/>
    </source>
</evidence>
<sequence length="194" mass="21447">MYTSLPSGIDYILKACEAAGELSIAIKYGQADSNEHHKAGENARAFADLLMNVVILTQELVSSSGLENLFQVTKESADQQTPALWDELSRISARHDGNLSPGSQQRYSLKAPFEDARAASLEMAQRARLGALSESLRRDTEQITALIAQVSRESAWVDYFTLESRLAALDQVVQRVSDSSAEREQRRGSRSDRN</sequence>
<feature type="compositionally biased region" description="Basic and acidic residues" evidence="1">
    <location>
        <begin position="180"/>
        <end position="194"/>
    </location>
</feature>
<evidence type="ECO:0000256" key="1">
    <source>
        <dbReference type="SAM" id="MobiDB-lite"/>
    </source>
</evidence>
<organism evidence="2 3">
    <name type="scientific">Echria macrotheca</name>
    <dbReference type="NCBI Taxonomy" id="438768"/>
    <lineage>
        <taxon>Eukaryota</taxon>
        <taxon>Fungi</taxon>
        <taxon>Dikarya</taxon>
        <taxon>Ascomycota</taxon>
        <taxon>Pezizomycotina</taxon>
        <taxon>Sordariomycetes</taxon>
        <taxon>Sordariomycetidae</taxon>
        <taxon>Sordariales</taxon>
        <taxon>Schizotheciaceae</taxon>
        <taxon>Echria</taxon>
    </lineage>
</organism>
<accession>A0AAJ0BBM2</accession>
<dbReference type="Proteomes" id="UP001239445">
    <property type="component" value="Unassembled WGS sequence"/>
</dbReference>